<dbReference type="EMBL" id="JBANAX010000546">
    <property type="protein sequence ID" value="KAL1204117.1"/>
    <property type="molecule type" value="Genomic_DNA"/>
</dbReference>
<dbReference type="PANTHER" id="PTHR23306">
    <property type="entry name" value="TUMOR SUSCEPTIBILITY GENE 101 PROTEIN-RELATED"/>
    <property type="match status" value="1"/>
</dbReference>
<evidence type="ECO:0000313" key="4">
    <source>
        <dbReference type="Proteomes" id="UP001558713"/>
    </source>
</evidence>
<dbReference type="InterPro" id="IPR052070">
    <property type="entry name" value="ESCRT-I_UEV_domain"/>
</dbReference>
<dbReference type="Gene3D" id="3.10.110.10">
    <property type="entry name" value="Ubiquitin Conjugating Enzyme"/>
    <property type="match status" value="1"/>
</dbReference>
<accession>A0ABD1ABH0</accession>
<evidence type="ECO:0000256" key="1">
    <source>
        <dbReference type="SAM" id="Phobius"/>
    </source>
</evidence>
<sequence>MPRLEVFTQQRMYYNFVFEMLLDTRFLYDEFTTGYIMQHMVDLLNCYRPLQLKKVMYGSLNLLQADGMIQYGIYLIPVSICFLESYPRRCPNVRVNSIIKKDIPCVASSGEVFQPSLQDWKCHSSNVVSLVKNSEINLLVHYLLLLLIYMEFLSRELPHLNWFIYSFLILMIIWFCNRQSWQRF</sequence>
<dbReference type="AlphaFoldDB" id="A0ABD1ABH0"/>
<keyword evidence="1" id="KW-1133">Transmembrane helix</keyword>
<organism evidence="3 4">
    <name type="scientific">Cardamine amara subsp. amara</name>
    <dbReference type="NCBI Taxonomy" id="228776"/>
    <lineage>
        <taxon>Eukaryota</taxon>
        <taxon>Viridiplantae</taxon>
        <taxon>Streptophyta</taxon>
        <taxon>Embryophyta</taxon>
        <taxon>Tracheophyta</taxon>
        <taxon>Spermatophyta</taxon>
        <taxon>Magnoliopsida</taxon>
        <taxon>eudicotyledons</taxon>
        <taxon>Gunneridae</taxon>
        <taxon>Pentapetalae</taxon>
        <taxon>rosids</taxon>
        <taxon>malvids</taxon>
        <taxon>Brassicales</taxon>
        <taxon>Brassicaceae</taxon>
        <taxon>Cardamineae</taxon>
        <taxon>Cardamine</taxon>
    </lineage>
</organism>
<feature type="domain" description="UEV" evidence="2">
    <location>
        <begin position="37"/>
        <end position="133"/>
    </location>
</feature>
<name>A0ABD1ABH0_CARAN</name>
<keyword evidence="4" id="KW-1185">Reference proteome</keyword>
<dbReference type="InterPro" id="IPR008883">
    <property type="entry name" value="UEV_N"/>
</dbReference>
<evidence type="ECO:0000259" key="2">
    <source>
        <dbReference type="Pfam" id="PF05743"/>
    </source>
</evidence>
<protein>
    <submittedName>
        <fullName evidence="3">Protein ELC</fullName>
    </submittedName>
</protein>
<comment type="caution">
    <text evidence="3">The sequence shown here is derived from an EMBL/GenBank/DDBJ whole genome shotgun (WGS) entry which is preliminary data.</text>
</comment>
<dbReference type="SUPFAM" id="SSF54495">
    <property type="entry name" value="UBC-like"/>
    <property type="match status" value="1"/>
</dbReference>
<dbReference type="Proteomes" id="UP001558713">
    <property type="component" value="Unassembled WGS sequence"/>
</dbReference>
<feature type="transmembrane region" description="Helical" evidence="1">
    <location>
        <begin position="159"/>
        <end position="176"/>
    </location>
</feature>
<dbReference type="InterPro" id="IPR016135">
    <property type="entry name" value="UBQ-conjugating_enzyme/RWD"/>
</dbReference>
<evidence type="ECO:0000313" key="3">
    <source>
        <dbReference type="EMBL" id="KAL1204117.1"/>
    </source>
</evidence>
<dbReference type="PANTHER" id="PTHR23306:SF3">
    <property type="entry name" value="TUMOR SUPPRESSOR PROTEIN 101"/>
    <property type="match status" value="1"/>
</dbReference>
<keyword evidence="1" id="KW-0812">Transmembrane</keyword>
<gene>
    <name evidence="3" type="ORF">V5N11_026615</name>
</gene>
<proteinExistence type="predicted"/>
<reference evidence="3 4" key="1">
    <citation type="submission" date="2024-04" db="EMBL/GenBank/DDBJ databases">
        <title>Genome assembly C_amara_ONT_v2.</title>
        <authorList>
            <person name="Yant L."/>
            <person name="Moore C."/>
            <person name="Slenker M."/>
        </authorList>
    </citation>
    <scope>NUCLEOTIDE SEQUENCE [LARGE SCALE GENOMIC DNA]</scope>
    <source>
        <tissue evidence="3">Leaf</tissue>
    </source>
</reference>
<dbReference type="Pfam" id="PF05743">
    <property type="entry name" value="UEV"/>
    <property type="match status" value="1"/>
</dbReference>
<keyword evidence="1" id="KW-0472">Membrane</keyword>
<dbReference type="CDD" id="cd11685">
    <property type="entry name" value="UEV_TSG101-like"/>
    <property type="match status" value="1"/>
</dbReference>